<reference evidence="2" key="1">
    <citation type="submission" date="2015-11" db="EMBL/GenBank/DDBJ databases">
        <title>Complete genome sequence of a polyethylene-glycol degrader Sphingopyxis macrogoltabida 203N (NBRC 111659).</title>
        <authorList>
            <person name="Yoshiyuki O."/>
            <person name="Shouta N."/>
            <person name="Nagata Y."/>
            <person name="Numata M."/>
            <person name="Tsuchikane K."/>
            <person name="Hosoyama A."/>
            <person name="Yamazoe A."/>
            <person name="Tsuda M."/>
            <person name="Fujita N."/>
            <person name="Kawai F."/>
        </authorList>
    </citation>
    <scope>NUCLEOTIDE SEQUENCE [LARGE SCALE GENOMIC DNA]</scope>
    <source>
        <strain evidence="2">203N</strain>
        <plasmid evidence="2">unnamed1</plasmid>
    </source>
</reference>
<geneLocation type="plasmid" evidence="1 2">
    <name>unnamed1</name>
</geneLocation>
<dbReference type="Proteomes" id="UP000076088">
    <property type="component" value="Plasmid unnamed1"/>
</dbReference>
<dbReference type="InterPro" id="IPR039556">
    <property type="entry name" value="ICL/PEPM"/>
</dbReference>
<proteinExistence type="predicted"/>
<evidence type="ECO:0000313" key="1">
    <source>
        <dbReference type="EMBL" id="AMU92595.1"/>
    </source>
</evidence>
<keyword evidence="1" id="KW-0614">Plasmid</keyword>
<keyword evidence="2" id="KW-1185">Reference proteome</keyword>
<dbReference type="Pfam" id="PF13714">
    <property type="entry name" value="PEP_mutase"/>
    <property type="match status" value="1"/>
</dbReference>
<organism evidence="1 2">
    <name type="scientific">Sphingopyxis macrogoltabida</name>
    <name type="common">Sphingomonas macrogoltabidus</name>
    <dbReference type="NCBI Taxonomy" id="33050"/>
    <lineage>
        <taxon>Bacteria</taxon>
        <taxon>Pseudomonadati</taxon>
        <taxon>Pseudomonadota</taxon>
        <taxon>Alphaproteobacteria</taxon>
        <taxon>Sphingomonadales</taxon>
        <taxon>Sphingomonadaceae</taxon>
        <taxon>Sphingopyxis</taxon>
    </lineage>
</organism>
<dbReference type="AlphaFoldDB" id="A0AAC9FHK2"/>
<dbReference type="GO" id="GO:0016833">
    <property type="term" value="F:oxo-acid-lyase activity"/>
    <property type="evidence" value="ECO:0007669"/>
    <property type="project" value="UniProtKB-ARBA"/>
</dbReference>
<dbReference type="PANTHER" id="PTHR42905">
    <property type="entry name" value="PHOSPHOENOLPYRUVATE CARBOXYLASE"/>
    <property type="match status" value="1"/>
</dbReference>
<dbReference type="InterPro" id="IPR040442">
    <property type="entry name" value="Pyrv_kinase-like_dom_sf"/>
</dbReference>
<dbReference type="Gene3D" id="3.20.20.60">
    <property type="entry name" value="Phosphoenolpyruvate-binding domains"/>
    <property type="match status" value="1"/>
</dbReference>
<dbReference type="CDD" id="cd00377">
    <property type="entry name" value="ICL_PEPM"/>
    <property type="match status" value="1"/>
</dbReference>
<gene>
    <name evidence="1" type="ORF">ATM17_30515</name>
</gene>
<sequence length="266" mass="28717">MRIVAECYSVLTARVVEHSGFCATYIGGEAMGQMHAAVPDHGLVGPQDMLPFVERIAGAISIPLIVDADQGGETTLNVRRTVRDFEHAGAAAIHIEDTINPKHLYDGDRQMPLDEMRARIAAAVDARRSDAFLIIARSDEFVKGNGKVEVAIERGIAFAKMGADVFMLPAMPGKAMKEIVDAVPIPVLDINRRVEQAEQSGLKINLFASSAVPTAIRAHLQLLEEIRGKGALDVRARAFDPGFIATLVDDMTFVKLAKSRSGASET</sequence>
<evidence type="ECO:0008006" key="3">
    <source>
        <dbReference type="Google" id="ProtNLM"/>
    </source>
</evidence>
<reference evidence="1 2" key="2">
    <citation type="journal article" date="2016" name="Genome Announc.">
        <title>Complete Genome Sequence of Sphingopyxis macrogoltabida Strain 203N (NBRC 111659), a Polyethylene Glycol Degrader.</title>
        <authorList>
            <person name="Ohtsubo Y."/>
            <person name="Nonoyama S."/>
            <person name="Nagata Y."/>
            <person name="Numata M."/>
            <person name="Tsuchikane K."/>
            <person name="Hosoyama A."/>
            <person name="Yamazoe A."/>
            <person name="Tsuda M."/>
            <person name="Fujita N."/>
            <person name="Kawai F."/>
        </authorList>
    </citation>
    <scope>NUCLEOTIDE SEQUENCE [LARGE SCALE GENOMIC DNA]</scope>
    <source>
        <strain evidence="1 2">203N</strain>
    </source>
</reference>
<dbReference type="EMBL" id="CP013345">
    <property type="protein sequence ID" value="AMU92595.1"/>
    <property type="molecule type" value="Genomic_DNA"/>
</dbReference>
<accession>A0AAC9FHK2</accession>
<evidence type="ECO:0000313" key="2">
    <source>
        <dbReference type="Proteomes" id="UP000076088"/>
    </source>
</evidence>
<dbReference type="SUPFAM" id="SSF51621">
    <property type="entry name" value="Phosphoenolpyruvate/pyruvate domain"/>
    <property type="match status" value="1"/>
</dbReference>
<name>A0AAC9FHK2_SPHMC</name>
<protein>
    <recommendedName>
        <fullName evidence="3">Isocitrate lyase/PEP mutase family protein</fullName>
    </recommendedName>
</protein>
<dbReference type="InterPro" id="IPR015813">
    <property type="entry name" value="Pyrv/PenolPyrv_kinase-like_dom"/>
</dbReference>
<dbReference type="PANTHER" id="PTHR42905:SF5">
    <property type="entry name" value="CARBOXYVINYL-CARBOXYPHOSPHONATE PHOSPHORYLMUTASE, CHLOROPLASTIC"/>
    <property type="match status" value="1"/>
</dbReference>